<sequence>MRNPHAGEPFELSDAVIARHLEDLSVPALLLSCVHLGETEEERRAILDGPLRPQGIYLNEYQGFMSAEDQAAARELALGVIARWRDRGCPEPDPVPPAMLEQMMDWAACEDVGADYVPMMLEEMGLDGRDQRAVEATSGAADYPVVVIGCGMSGLLAAIRLQEAGFPYVVVEKNAGPGGTWFENTYPGARVDVGSHFYCYSFEPADHWTEFFARQPELAAYFERVMDKHDVRRHVRFSTEATGATWDETTATWTVHLEGAEDLVARAVVCAVGQLNRPSVPDVPGSFDGPSFHTARWDHDVDLDGKDVVMVGAGATGFQVAPTIADRVRSLTVIQRTAQWMFPNPGYHDETGPGVGWAIRHLPFYGRWFRFLIFFPGCDTGLLAAKVDPDWEPQHQSVSEINEMVRVMFTEWITSQVDHDPELVAKVVPPYPPTGKRTLQDNGSWLRCLTRDNVELVRAGVDRLEVDGVVDTDGTKHPADVVVWATGFHVNDLLLPLRVVGRDGVDLRESWGTRPRAHLGVTVAGFPNLFLLYGPSTNLASGGSIILASECEVAYAMSCLTMLATSGKQTIEPTQAAYDEWYQRVQDEVRTMVWASPHIEHNFYKNADGEVHILNPFRLVDYWAWTREADPADHVLA</sequence>
<dbReference type="Proteomes" id="UP000780875">
    <property type="component" value="Unassembled WGS sequence"/>
</dbReference>
<reference evidence="2 3" key="1">
    <citation type="submission" date="2021-09" db="EMBL/GenBank/DDBJ databases">
        <title>Whole genome sequence of Nocardioides sp. GBK3QG-3.</title>
        <authorList>
            <person name="Tuo L."/>
        </authorList>
    </citation>
    <scope>NUCLEOTIDE SEQUENCE [LARGE SCALE GENOMIC DNA]</scope>
    <source>
        <strain evidence="2 3">GBK3QG-3</strain>
    </source>
</reference>
<evidence type="ECO:0000313" key="2">
    <source>
        <dbReference type="EMBL" id="MBZ5739411.1"/>
    </source>
</evidence>
<name>A0ABS7UEI3_9ACTN</name>
<dbReference type="PRINTS" id="PR00469">
    <property type="entry name" value="PNDRDTASEII"/>
</dbReference>
<dbReference type="InterPro" id="IPR023753">
    <property type="entry name" value="FAD/NAD-binding_dom"/>
</dbReference>
<comment type="caution">
    <text evidence="2">The sequence shown here is derived from an EMBL/GenBank/DDBJ whole genome shotgun (WGS) entry which is preliminary data.</text>
</comment>
<feature type="domain" description="FAD/NAD(P)-binding" evidence="1">
    <location>
        <begin position="144"/>
        <end position="341"/>
    </location>
</feature>
<dbReference type="InterPro" id="IPR036188">
    <property type="entry name" value="FAD/NAD-bd_sf"/>
</dbReference>
<keyword evidence="3" id="KW-1185">Reference proteome</keyword>
<dbReference type="EMBL" id="JAIQZJ010000008">
    <property type="protein sequence ID" value="MBZ5739411.1"/>
    <property type="molecule type" value="Genomic_DNA"/>
</dbReference>
<dbReference type="InterPro" id="IPR051209">
    <property type="entry name" value="FAD-bind_Monooxygenase_sf"/>
</dbReference>
<organism evidence="2 3">
    <name type="scientific">Nocardioides mangrovi</name>
    <dbReference type="NCBI Taxonomy" id="2874580"/>
    <lineage>
        <taxon>Bacteria</taxon>
        <taxon>Bacillati</taxon>
        <taxon>Actinomycetota</taxon>
        <taxon>Actinomycetes</taxon>
        <taxon>Propionibacteriales</taxon>
        <taxon>Nocardioidaceae</taxon>
        <taxon>Nocardioides</taxon>
    </lineage>
</organism>
<dbReference type="SUPFAM" id="SSF51905">
    <property type="entry name" value="FAD/NAD(P)-binding domain"/>
    <property type="match status" value="1"/>
</dbReference>
<dbReference type="Gene3D" id="3.50.50.60">
    <property type="entry name" value="FAD/NAD(P)-binding domain"/>
    <property type="match status" value="3"/>
</dbReference>
<dbReference type="PANTHER" id="PTHR42877">
    <property type="entry name" value="L-ORNITHINE N(5)-MONOOXYGENASE-RELATED"/>
    <property type="match status" value="1"/>
</dbReference>
<dbReference type="Pfam" id="PF07992">
    <property type="entry name" value="Pyr_redox_2"/>
    <property type="match status" value="1"/>
</dbReference>
<proteinExistence type="predicted"/>
<accession>A0ABS7UEI3</accession>
<protein>
    <submittedName>
        <fullName evidence="2">NAD(P)/FAD-dependent oxidoreductase</fullName>
    </submittedName>
</protein>
<dbReference type="RefSeq" id="WP_224123779.1">
    <property type="nucleotide sequence ID" value="NZ_JAIQZJ010000008.1"/>
</dbReference>
<gene>
    <name evidence="2" type="ORF">K8U61_14660</name>
</gene>
<dbReference type="PRINTS" id="PR00368">
    <property type="entry name" value="FADPNR"/>
</dbReference>
<evidence type="ECO:0000259" key="1">
    <source>
        <dbReference type="Pfam" id="PF07992"/>
    </source>
</evidence>
<dbReference type="PANTHER" id="PTHR42877:SF4">
    <property type="entry name" value="FAD_NAD(P)-BINDING DOMAIN-CONTAINING PROTEIN-RELATED"/>
    <property type="match status" value="1"/>
</dbReference>
<evidence type="ECO:0000313" key="3">
    <source>
        <dbReference type="Proteomes" id="UP000780875"/>
    </source>
</evidence>